<feature type="domain" description="C-type lectin" evidence="2">
    <location>
        <begin position="1"/>
        <end position="66"/>
    </location>
</feature>
<dbReference type="AlphaFoldDB" id="A0A671TIS0"/>
<dbReference type="GeneTree" id="ENSGT00970000194233"/>
<reference evidence="3" key="1">
    <citation type="submission" date="2021-04" db="EMBL/GenBank/DDBJ databases">
        <authorList>
            <consortium name="Wellcome Sanger Institute Data Sharing"/>
        </authorList>
    </citation>
    <scope>NUCLEOTIDE SEQUENCE [LARGE SCALE GENOMIC DNA]</scope>
</reference>
<evidence type="ECO:0000259" key="2">
    <source>
        <dbReference type="PROSITE" id="PS50041"/>
    </source>
</evidence>
<keyword evidence="4" id="KW-1185">Reference proteome</keyword>
<dbReference type="PROSITE" id="PS50041">
    <property type="entry name" value="C_TYPE_LECTIN_2"/>
    <property type="match status" value="1"/>
</dbReference>
<dbReference type="PANTHER" id="PTHR22803">
    <property type="entry name" value="MANNOSE, PHOSPHOLIPASE, LECTIN RECEPTOR RELATED"/>
    <property type="match status" value="1"/>
</dbReference>
<reference evidence="3" key="3">
    <citation type="submission" date="2025-09" db="UniProtKB">
        <authorList>
            <consortium name="Ensembl"/>
        </authorList>
    </citation>
    <scope>IDENTIFICATION</scope>
</reference>
<proteinExistence type="predicted"/>
<dbReference type="Gene3D" id="3.10.100.10">
    <property type="entry name" value="Mannose-Binding Protein A, subunit A"/>
    <property type="match status" value="1"/>
</dbReference>
<dbReference type="PROSITE" id="PS00615">
    <property type="entry name" value="C_TYPE_LECTIN_1"/>
    <property type="match status" value="1"/>
</dbReference>
<organism evidence="3 4">
    <name type="scientific">Sparus aurata</name>
    <name type="common">Gilthead sea bream</name>
    <dbReference type="NCBI Taxonomy" id="8175"/>
    <lineage>
        <taxon>Eukaryota</taxon>
        <taxon>Metazoa</taxon>
        <taxon>Chordata</taxon>
        <taxon>Craniata</taxon>
        <taxon>Vertebrata</taxon>
        <taxon>Euteleostomi</taxon>
        <taxon>Actinopterygii</taxon>
        <taxon>Neopterygii</taxon>
        <taxon>Teleostei</taxon>
        <taxon>Neoteleostei</taxon>
        <taxon>Acanthomorphata</taxon>
        <taxon>Eupercaria</taxon>
        <taxon>Spariformes</taxon>
        <taxon>Sparidae</taxon>
        <taxon>Sparus</taxon>
    </lineage>
</organism>
<dbReference type="Ensembl" id="ENSSAUT00010002014.1">
    <property type="protein sequence ID" value="ENSSAUP00010001938.1"/>
    <property type="gene ID" value="ENSSAUG00010000976.1"/>
</dbReference>
<dbReference type="Pfam" id="PF00059">
    <property type="entry name" value="Lectin_C"/>
    <property type="match status" value="1"/>
</dbReference>
<dbReference type="InterPro" id="IPR018378">
    <property type="entry name" value="C-type_lectin_CS"/>
</dbReference>
<accession>A0A671TIS0</accession>
<dbReference type="OMA" id="YWASKEP"/>
<dbReference type="InterPro" id="IPR001304">
    <property type="entry name" value="C-type_lectin-like"/>
</dbReference>
<keyword evidence="1" id="KW-1015">Disulfide bond</keyword>
<name>A0A671TIS0_SPAAU</name>
<dbReference type="SUPFAM" id="SSF56436">
    <property type="entry name" value="C-type lectin-like"/>
    <property type="match status" value="1"/>
</dbReference>
<dbReference type="Proteomes" id="UP000472265">
    <property type="component" value="Chromosome 1"/>
</dbReference>
<evidence type="ECO:0000313" key="3">
    <source>
        <dbReference type="Ensembl" id="ENSSAUP00010001938.1"/>
    </source>
</evidence>
<dbReference type="InterPro" id="IPR050111">
    <property type="entry name" value="C-type_lectin/snaclec_domain"/>
</dbReference>
<dbReference type="InterPro" id="IPR016186">
    <property type="entry name" value="C-type_lectin-like/link_sf"/>
</dbReference>
<sequence length="71" mass="8197">MWIGLTDSETEGTWKWVDGTPVTQSYWASKEPNGKTTENCGDIKKYDAENSWNDEGCHHSLYWVCEKKVPK</sequence>
<dbReference type="InParanoid" id="A0A671TIS0"/>
<reference evidence="3" key="2">
    <citation type="submission" date="2025-08" db="UniProtKB">
        <authorList>
            <consortium name="Ensembl"/>
        </authorList>
    </citation>
    <scope>IDENTIFICATION</scope>
</reference>
<protein>
    <recommendedName>
        <fullName evidence="2">C-type lectin domain-containing protein</fullName>
    </recommendedName>
</protein>
<evidence type="ECO:0000313" key="4">
    <source>
        <dbReference type="Proteomes" id="UP000472265"/>
    </source>
</evidence>
<dbReference type="InterPro" id="IPR016187">
    <property type="entry name" value="CTDL_fold"/>
</dbReference>
<evidence type="ECO:0000256" key="1">
    <source>
        <dbReference type="ARBA" id="ARBA00023157"/>
    </source>
</evidence>